<sequence>MQYEVISNVATLTFDDGKANVVGHQFLDDINAGLDRAEAENVAAVILRGRDGMFSGGFDLSEFKKGVEEGLAMAQRGFELLIRLYSFPLPLVAASTGHGVALGAFIIMTCDSRIGTRGNFKMSLPETAISMELPPLLLALAESRISKQYMTRVALQSEVFNPDQAVEAGFIDEVVEISELTARSMAVAQQLAQLPHAQYATNKLAIRAQTLQAMQTSFETLGKR</sequence>
<gene>
    <name evidence="2" type="ORF">EYC87_05405</name>
</gene>
<evidence type="ECO:0000313" key="2">
    <source>
        <dbReference type="EMBL" id="MCX2973021.1"/>
    </source>
</evidence>
<dbReference type="CDD" id="cd06558">
    <property type="entry name" value="crotonase-like"/>
    <property type="match status" value="1"/>
</dbReference>
<accession>A0ABT3STQ5</accession>
<dbReference type="InterPro" id="IPR029045">
    <property type="entry name" value="ClpP/crotonase-like_dom_sf"/>
</dbReference>
<organism evidence="2 3">
    <name type="scientific">Candidatus Seongchinamella marina</name>
    <dbReference type="NCBI Taxonomy" id="2518990"/>
    <lineage>
        <taxon>Bacteria</taxon>
        <taxon>Pseudomonadati</taxon>
        <taxon>Pseudomonadota</taxon>
        <taxon>Gammaproteobacteria</taxon>
        <taxon>Cellvibrionales</taxon>
        <taxon>Halieaceae</taxon>
        <taxon>Seongchinamella</taxon>
    </lineage>
</organism>
<comment type="similarity">
    <text evidence="1">Belongs to the enoyl-CoA hydratase/isomerase family.</text>
</comment>
<dbReference type="InterPro" id="IPR001753">
    <property type="entry name" value="Enoyl-CoA_hydra/iso"/>
</dbReference>
<dbReference type="Gene3D" id="3.90.226.10">
    <property type="entry name" value="2-enoyl-CoA Hydratase, Chain A, domain 1"/>
    <property type="match status" value="1"/>
</dbReference>
<comment type="caution">
    <text evidence="2">The sequence shown here is derived from an EMBL/GenBank/DDBJ whole genome shotgun (WGS) entry which is preliminary data.</text>
</comment>
<evidence type="ECO:0000313" key="3">
    <source>
        <dbReference type="Proteomes" id="UP001143307"/>
    </source>
</evidence>
<evidence type="ECO:0000256" key="1">
    <source>
        <dbReference type="ARBA" id="ARBA00005254"/>
    </source>
</evidence>
<dbReference type="EMBL" id="SHNP01000002">
    <property type="protein sequence ID" value="MCX2973021.1"/>
    <property type="molecule type" value="Genomic_DNA"/>
</dbReference>
<dbReference type="Pfam" id="PF00378">
    <property type="entry name" value="ECH_1"/>
    <property type="match status" value="1"/>
</dbReference>
<dbReference type="PANTHER" id="PTHR11941">
    <property type="entry name" value="ENOYL-COA HYDRATASE-RELATED"/>
    <property type="match status" value="1"/>
</dbReference>
<dbReference type="NCBIfam" id="NF004858">
    <property type="entry name" value="PRK06213.1"/>
    <property type="match status" value="1"/>
</dbReference>
<dbReference type="RefSeq" id="WP_279251982.1">
    <property type="nucleotide sequence ID" value="NZ_SHNP01000002.1"/>
</dbReference>
<proteinExistence type="inferred from homology"/>
<name>A0ABT3STQ5_9GAMM</name>
<dbReference type="Proteomes" id="UP001143307">
    <property type="component" value="Unassembled WGS sequence"/>
</dbReference>
<dbReference type="PANTHER" id="PTHR11941:SF54">
    <property type="entry name" value="ENOYL-COA HYDRATASE, MITOCHONDRIAL"/>
    <property type="match status" value="1"/>
</dbReference>
<keyword evidence="3" id="KW-1185">Reference proteome</keyword>
<dbReference type="SUPFAM" id="SSF52096">
    <property type="entry name" value="ClpP/crotonase"/>
    <property type="match status" value="1"/>
</dbReference>
<reference evidence="2" key="1">
    <citation type="submission" date="2019-02" db="EMBL/GenBank/DDBJ databases">
        <authorList>
            <person name="Li S.-H."/>
        </authorList>
    </citation>
    <scope>NUCLEOTIDE SEQUENCE</scope>
    <source>
        <strain evidence="2">IMCC8485</strain>
    </source>
</reference>
<protein>
    <submittedName>
        <fullName evidence="2">Crotonase/enoyl-CoA hydratase family protein</fullName>
    </submittedName>
</protein>